<evidence type="ECO:0000256" key="1">
    <source>
        <dbReference type="SAM" id="MobiDB-lite"/>
    </source>
</evidence>
<feature type="region of interest" description="Disordered" evidence="1">
    <location>
        <begin position="144"/>
        <end position="166"/>
    </location>
</feature>
<protein>
    <submittedName>
        <fullName evidence="2">Uncharacterized protein</fullName>
    </submittedName>
</protein>
<comment type="caution">
    <text evidence="2">The sequence shown here is derived from an EMBL/GenBank/DDBJ whole genome shotgun (WGS) entry which is preliminary data.</text>
</comment>
<accession>A0A919GR22</accession>
<organism evidence="2 3">
    <name type="scientific">Streptomyces sulfonofaciens</name>
    <dbReference type="NCBI Taxonomy" id="68272"/>
    <lineage>
        <taxon>Bacteria</taxon>
        <taxon>Bacillati</taxon>
        <taxon>Actinomycetota</taxon>
        <taxon>Actinomycetes</taxon>
        <taxon>Kitasatosporales</taxon>
        <taxon>Streptomycetaceae</taxon>
        <taxon>Streptomyces</taxon>
    </lineage>
</organism>
<reference evidence="2" key="2">
    <citation type="submission" date="2020-09" db="EMBL/GenBank/DDBJ databases">
        <authorList>
            <person name="Sun Q."/>
            <person name="Ohkuma M."/>
        </authorList>
    </citation>
    <scope>NUCLEOTIDE SEQUENCE</scope>
    <source>
        <strain evidence="2">JCM 5069</strain>
    </source>
</reference>
<dbReference type="AlphaFoldDB" id="A0A919GR22"/>
<sequence length="166" mass="17793">MSRPCPGAERTADPDGQKHGSPADGSLHVPGADLACTVKGEGDVVLHGHGLTSSRAADAARGLVDYRPVASRSRLIAYDARGHGRSTGPLRDEDYRWPNLARDMLAMADHFSPDRPIGRSASSERPWEPRPRCTRCFWRRTASPALSAPRLPPPGKGGPRKPGSTA</sequence>
<dbReference type="InterPro" id="IPR029058">
    <property type="entry name" value="AB_hydrolase_fold"/>
</dbReference>
<feature type="region of interest" description="Disordered" evidence="1">
    <location>
        <begin position="1"/>
        <end position="31"/>
    </location>
</feature>
<dbReference type="Gene3D" id="3.40.50.1820">
    <property type="entry name" value="alpha/beta hydrolase"/>
    <property type="match status" value="1"/>
</dbReference>
<feature type="region of interest" description="Disordered" evidence="1">
    <location>
        <begin position="111"/>
        <end position="130"/>
    </location>
</feature>
<evidence type="ECO:0000313" key="3">
    <source>
        <dbReference type="Proteomes" id="UP000603708"/>
    </source>
</evidence>
<reference evidence="2" key="1">
    <citation type="journal article" date="2014" name="Int. J. Syst. Evol. Microbiol.">
        <title>Complete genome sequence of Corynebacterium casei LMG S-19264T (=DSM 44701T), isolated from a smear-ripened cheese.</title>
        <authorList>
            <consortium name="US DOE Joint Genome Institute (JGI-PGF)"/>
            <person name="Walter F."/>
            <person name="Albersmeier A."/>
            <person name="Kalinowski J."/>
            <person name="Ruckert C."/>
        </authorList>
    </citation>
    <scope>NUCLEOTIDE SEQUENCE</scope>
    <source>
        <strain evidence="2">JCM 5069</strain>
    </source>
</reference>
<keyword evidence="3" id="KW-1185">Reference proteome</keyword>
<evidence type="ECO:0000313" key="2">
    <source>
        <dbReference type="EMBL" id="GHH88290.1"/>
    </source>
</evidence>
<name>A0A919GR22_9ACTN</name>
<proteinExistence type="predicted"/>
<dbReference type="Proteomes" id="UP000603708">
    <property type="component" value="Unassembled WGS sequence"/>
</dbReference>
<gene>
    <name evidence="2" type="ORF">GCM10018793_67470</name>
</gene>
<dbReference type="EMBL" id="BNCD01000034">
    <property type="protein sequence ID" value="GHH88290.1"/>
    <property type="molecule type" value="Genomic_DNA"/>
</dbReference>
<dbReference type="SUPFAM" id="SSF53474">
    <property type="entry name" value="alpha/beta-Hydrolases"/>
    <property type="match status" value="1"/>
</dbReference>